<dbReference type="RefSeq" id="WP_271149944.1">
    <property type="nucleotide sequence ID" value="NZ_CP115859.1"/>
</dbReference>
<keyword evidence="2" id="KW-1185">Reference proteome</keyword>
<evidence type="ECO:0000313" key="2">
    <source>
        <dbReference type="Proteomes" id="UP001210978"/>
    </source>
</evidence>
<accession>A0ABY7QPX7</accession>
<name>A0ABY7QPX7_9FLAO</name>
<gene>
    <name evidence="1" type="ORF">PFY12_06005</name>
</gene>
<evidence type="ECO:0000313" key="1">
    <source>
        <dbReference type="EMBL" id="WBV61672.1"/>
    </source>
</evidence>
<protein>
    <submittedName>
        <fullName evidence="1">Uncharacterized protein</fullName>
    </submittedName>
</protein>
<dbReference type="Proteomes" id="UP001210978">
    <property type="component" value="Chromosome"/>
</dbReference>
<dbReference type="EMBL" id="CP115859">
    <property type="protein sequence ID" value="WBV61672.1"/>
    <property type="molecule type" value="Genomic_DNA"/>
</dbReference>
<sequence length="173" mass="20108">MKKITISVCLLLGILCFSQSITRKYNSYYDRYEYYEPNGSMISYEKYNSFTKQWEMYNVDGTAVSSTARKPTQYRDPQELNISSLGNATTILQNRYNNNVQQVQNTINTISNQINSLDITDEQRKLISDTFQKSCINEINRTRINYASANETSRVIQWLYDSVNTIIRNVTAN</sequence>
<reference evidence="1 2" key="1">
    <citation type="submission" date="2023-01" db="EMBL/GenBank/DDBJ databases">
        <title>Complete genome of Chryseobacterium camelliae VAN22-5A.</title>
        <authorList>
            <person name="Zong G."/>
            <person name="Cao G."/>
        </authorList>
    </citation>
    <scope>NUCLEOTIDE SEQUENCE [LARGE SCALE GENOMIC DNA]</scope>
    <source>
        <strain evidence="1 2">VAN22-5A</strain>
    </source>
</reference>
<proteinExistence type="predicted"/>
<organism evidence="1 2">
    <name type="scientific">Chryseobacterium camelliae</name>
    <dbReference type="NCBI Taxonomy" id="1265445"/>
    <lineage>
        <taxon>Bacteria</taxon>
        <taxon>Pseudomonadati</taxon>
        <taxon>Bacteroidota</taxon>
        <taxon>Flavobacteriia</taxon>
        <taxon>Flavobacteriales</taxon>
        <taxon>Weeksellaceae</taxon>
        <taxon>Chryseobacterium group</taxon>
        <taxon>Chryseobacterium</taxon>
    </lineage>
</organism>